<dbReference type="RefSeq" id="WP_344808447.1">
    <property type="nucleotide sequence ID" value="NZ_BAABBO010000016.1"/>
</dbReference>
<evidence type="ECO:0000313" key="2">
    <source>
        <dbReference type="Proteomes" id="UP001501337"/>
    </source>
</evidence>
<dbReference type="EMBL" id="BAABBO010000016">
    <property type="protein sequence ID" value="GAA3973295.1"/>
    <property type="molecule type" value="Genomic_DNA"/>
</dbReference>
<comment type="caution">
    <text evidence="1">The sequence shown here is derived from an EMBL/GenBank/DDBJ whole genome shotgun (WGS) entry which is preliminary data.</text>
</comment>
<evidence type="ECO:0000313" key="1">
    <source>
        <dbReference type="EMBL" id="GAA3973295.1"/>
    </source>
</evidence>
<dbReference type="Pfam" id="PF05494">
    <property type="entry name" value="MlaC"/>
    <property type="match status" value="1"/>
</dbReference>
<protein>
    <submittedName>
        <fullName evidence="1">Phospholipid-binding protein MlaC</fullName>
    </submittedName>
</protein>
<gene>
    <name evidence="1" type="ORF">GCM10022278_33140</name>
</gene>
<dbReference type="PANTHER" id="PTHR36573:SF1">
    <property type="entry name" value="INTERMEMBRANE PHOSPHOLIPID TRANSPORT SYSTEM BINDING PROTEIN MLAC"/>
    <property type="match status" value="1"/>
</dbReference>
<dbReference type="PIRSF" id="PIRSF004649">
    <property type="entry name" value="MlaC"/>
    <property type="match status" value="1"/>
</dbReference>
<accession>A0ABP7PYS6</accession>
<keyword evidence="2" id="KW-1185">Reference proteome</keyword>
<dbReference type="InterPro" id="IPR008869">
    <property type="entry name" value="MlaC/ttg2D"/>
</dbReference>
<dbReference type="PANTHER" id="PTHR36573">
    <property type="entry name" value="INTERMEMBRANE PHOSPHOLIPID TRANSPORT SYSTEM BINDING PROTEIN MLAC"/>
    <property type="match status" value="1"/>
</dbReference>
<name>A0ABP7PYS6_9GAMM</name>
<dbReference type="Proteomes" id="UP001501337">
    <property type="component" value="Unassembled WGS sequence"/>
</dbReference>
<sequence length="233" mass="26751">MTQTLSVFQQTSSSMASERSPVLSLGLAVMLMFSSLFSVQAQAGVEDEIMAKVRKDTERLVDQLRDQRQTYYEDKTKFYEIMHGALVESVDFKRISARIMGRYRREASDAQQDRFVEVFKKSLFNAYGKTLVESDQFNINVLDAEVNPRAKDRASVNLEVVAESGNKYPVTYSMYNSEKNGWLLENVIVNGVNIGLAFRDKFEQLMSQYRGDIDQVIDNWTSTVEEERIQESK</sequence>
<dbReference type="Gene3D" id="3.10.450.710">
    <property type="entry name" value="Tgt2/MlaC"/>
    <property type="match status" value="1"/>
</dbReference>
<proteinExistence type="predicted"/>
<organism evidence="1 2">
    <name type="scientific">Allohahella marinimesophila</name>
    <dbReference type="NCBI Taxonomy" id="1054972"/>
    <lineage>
        <taxon>Bacteria</taxon>
        <taxon>Pseudomonadati</taxon>
        <taxon>Pseudomonadota</taxon>
        <taxon>Gammaproteobacteria</taxon>
        <taxon>Oceanospirillales</taxon>
        <taxon>Hahellaceae</taxon>
        <taxon>Allohahella</taxon>
    </lineage>
</organism>
<dbReference type="InterPro" id="IPR042245">
    <property type="entry name" value="Tgt2/MlaC_sf"/>
</dbReference>
<reference evidence="2" key="1">
    <citation type="journal article" date="2019" name="Int. J. Syst. Evol. Microbiol.">
        <title>The Global Catalogue of Microorganisms (GCM) 10K type strain sequencing project: providing services to taxonomists for standard genome sequencing and annotation.</title>
        <authorList>
            <consortium name="The Broad Institute Genomics Platform"/>
            <consortium name="The Broad Institute Genome Sequencing Center for Infectious Disease"/>
            <person name="Wu L."/>
            <person name="Ma J."/>
        </authorList>
    </citation>
    <scope>NUCLEOTIDE SEQUENCE [LARGE SCALE GENOMIC DNA]</scope>
    <source>
        <strain evidence="2">JCM 17555</strain>
    </source>
</reference>